<evidence type="ECO:0000313" key="7">
    <source>
        <dbReference type="Proteomes" id="UP000006377"/>
    </source>
</evidence>
<dbReference type="RefSeq" id="WP_012111985.1">
    <property type="nucleotide sequence ID" value="NC_009719.1"/>
</dbReference>
<evidence type="ECO:0000259" key="5">
    <source>
        <dbReference type="PROSITE" id="PS51891"/>
    </source>
</evidence>
<dbReference type="EMBL" id="CP000774">
    <property type="protein sequence ID" value="ABS64664.1"/>
    <property type="molecule type" value="Genomic_DNA"/>
</dbReference>
<dbReference type="AlphaFoldDB" id="A7HXN1"/>
<dbReference type="InterPro" id="IPR006913">
    <property type="entry name" value="CENP-V/GFA"/>
</dbReference>
<name>A7HXN1_PARL1</name>
<gene>
    <name evidence="6" type="ordered locus">Plav_3057</name>
</gene>
<dbReference type="STRING" id="402881.Plav_3057"/>
<dbReference type="eggNOG" id="COG3791">
    <property type="taxonomic scope" value="Bacteria"/>
</dbReference>
<dbReference type="Proteomes" id="UP000006377">
    <property type="component" value="Chromosome"/>
</dbReference>
<evidence type="ECO:0000313" key="6">
    <source>
        <dbReference type="EMBL" id="ABS64664.1"/>
    </source>
</evidence>
<feature type="domain" description="CENP-V/GFA" evidence="5">
    <location>
        <begin position="12"/>
        <end position="142"/>
    </location>
</feature>
<proteinExistence type="inferred from homology"/>
<dbReference type="OrthoDB" id="9807246at2"/>
<evidence type="ECO:0000256" key="4">
    <source>
        <dbReference type="ARBA" id="ARBA00023239"/>
    </source>
</evidence>
<dbReference type="GO" id="GO:0046872">
    <property type="term" value="F:metal ion binding"/>
    <property type="evidence" value="ECO:0007669"/>
    <property type="project" value="UniProtKB-KW"/>
</dbReference>
<evidence type="ECO:0000256" key="3">
    <source>
        <dbReference type="ARBA" id="ARBA00022833"/>
    </source>
</evidence>
<keyword evidence="2" id="KW-0479">Metal-binding</keyword>
<keyword evidence="4" id="KW-0456">Lyase</keyword>
<dbReference type="SUPFAM" id="SSF51316">
    <property type="entry name" value="Mss4-like"/>
    <property type="match status" value="1"/>
</dbReference>
<dbReference type="Gene3D" id="3.90.1590.10">
    <property type="entry name" value="glutathione-dependent formaldehyde- activating enzyme (gfa)"/>
    <property type="match status" value="1"/>
</dbReference>
<sequence length="144" mass="15879">MPANPFNTPPPYEGGCACGAVRYRIEAETIGSRVCHCRICQKAMASPFLAVASFPKKAVTVTGETARWRSSERLWRHFCPKCGSSVTLEPLDGDRLGFPLATLDDPQSINPEMHIWVSAKVPWLMLSDGLPQYPEGSPEPYRTA</sequence>
<dbReference type="HOGENOM" id="CLU_055491_4_0_5"/>
<dbReference type="PANTHER" id="PTHR33337:SF40">
    <property type="entry name" value="CENP-V_GFA DOMAIN-CONTAINING PROTEIN-RELATED"/>
    <property type="match status" value="1"/>
</dbReference>
<dbReference type="KEGG" id="pla:Plav_3057"/>
<evidence type="ECO:0000256" key="2">
    <source>
        <dbReference type="ARBA" id="ARBA00022723"/>
    </source>
</evidence>
<protein>
    <submittedName>
        <fullName evidence="6">Glutathione-dependent formaldehyde-activating GFA</fullName>
    </submittedName>
</protein>
<dbReference type="InterPro" id="IPR011057">
    <property type="entry name" value="Mss4-like_sf"/>
</dbReference>
<comment type="similarity">
    <text evidence="1">Belongs to the Gfa family.</text>
</comment>
<organism evidence="6 7">
    <name type="scientific">Parvibaculum lavamentivorans (strain DS-1 / DSM 13023 / NCIMB 13966)</name>
    <dbReference type="NCBI Taxonomy" id="402881"/>
    <lineage>
        <taxon>Bacteria</taxon>
        <taxon>Pseudomonadati</taxon>
        <taxon>Pseudomonadota</taxon>
        <taxon>Alphaproteobacteria</taxon>
        <taxon>Hyphomicrobiales</taxon>
        <taxon>Parvibaculaceae</taxon>
        <taxon>Parvibaculum</taxon>
    </lineage>
</organism>
<dbReference type="GO" id="GO:0016846">
    <property type="term" value="F:carbon-sulfur lyase activity"/>
    <property type="evidence" value="ECO:0007669"/>
    <property type="project" value="InterPro"/>
</dbReference>
<accession>A7HXN1</accession>
<evidence type="ECO:0000256" key="1">
    <source>
        <dbReference type="ARBA" id="ARBA00005495"/>
    </source>
</evidence>
<dbReference type="PROSITE" id="PS51891">
    <property type="entry name" value="CENP_V_GFA"/>
    <property type="match status" value="1"/>
</dbReference>
<keyword evidence="7" id="KW-1185">Reference proteome</keyword>
<dbReference type="Pfam" id="PF04828">
    <property type="entry name" value="GFA"/>
    <property type="match status" value="1"/>
</dbReference>
<reference evidence="6 7" key="1">
    <citation type="journal article" date="2011" name="Stand. Genomic Sci.">
        <title>Complete genome sequence of Parvibaculum lavamentivorans type strain (DS-1(T)).</title>
        <authorList>
            <person name="Schleheck D."/>
            <person name="Weiss M."/>
            <person name="Pitluck S."/>
            <person name="Bruce D."/>
            <person name="Land M.L."/>
            <person name="Han S."/>
            <person name="Saunders E."/>
            <person name="Tapia R."/>
            <person name="Detter C."/>
            <person name="Brettin T."/>
            <person name="Han J."/>
            <person name="Woyke T."/>
            <person name="Goodwin L."/>
            <person name="Pennacchio L."/>
            <person name="Nolan M."/>
            <person name="Cook A.M."/>
            <person name="Kjelleberg S."/>
            <person name="Thomas T."/>
        </authorList>
    </citation>
    <scope>NUCLEOTIDE SEQUENCE [LARGE SCALE GENOMIC DNA]</scope>
    <source>
        <strain evidence="7">DS-1 / DSM 13023 / NCIMB 13966</strain>
    </source>
</reference>
<dbReference type="PANTHER" id="PTHR33337">
    <property type="entry name" value="GFA DOMAIN-CONTAINING PROTEIN"/>
    <property type="match status" value="1"/>
</dbReference>
<keyword evidence="3" id="KW-0862">Zinc</keyword>